<feature type="domain" description="DUF1771" evidence="1">
    <location>
        <begin position="24"/>
        <end position="67"/>
    </location>
</feature>
<dbReference type="InterPro" id="IPR013899">
    <property type="entry name" value="DUF1771"/>
</dbReference>
<comment type="caution">
    <text evidence="2">The sequence shown here is derived from an EMBL/GenBank/DDBJ whole genome shotgun (WGS) entry which is preliminary data.</text>
</comment>
<dbReference type="Pfam" id="PF08590">
    <property type="entry name" value="DUF1771"/>
    <property type="match status" value="1"/>
</dbReference>
<evidence type="ECO:0000313" key="3">
    <source>
        <dbReference type="Proteomes" id="UP001341840"/>
    </source>
</evidence>
<accession>A0ABU6RF41</accession>
<reference evidence="2 3" key="1">
    <citation type="journal article" date="2023" name="Plants (Basel)">
        <title>Bridging the Gap: Combining Genomics and Transcriptomics Approaches to Understand Stylosanthes scabra, an Orphan Legume from the Brazilian Caatinga.</title>
        <authorList>
            <person name="Ferreira-Neto J.R.C."/>
            <person name="da Silva M.D."/>
            <person name="Binneck E."/>
            <person name="de Melo N.F."/>
            <person name="da Silva R.H."/>
            <person name="de Melo A.L.T.M."/>
            <person name="Pandolfi V."/>
            <person name="Bustamante F.O."/>
            <person name="Brasileiro-Vidal A.C."/>
            <person name="Benko-Iseppon A.M."/>
        </authorList>
    </citation>
    <scope>NUCLEOTIDE SEQUENCE [LARGE SCALE GENOMIC DNA]</scope>
    <source>
        <tissue evidence="2">Leaves</tissue>
    </source>
</reference>
<sequence>MSCMLCAKSLENEDDENSYNMLHRVVRENWATMKEYYRAAVDAFAKGDYARADRLMEQGHFYNRMSEWLEKQMKNLYKSFFNLVNPMMNDINQRKPFVLSSSI</sequence>
<dbReference type="Proteomes" id="UP001341840">
    <property type="component" value="Unassembled WGS sequence"/>
</dbReference>
<gene>
    <name evidence="2" type="ORF">PIB30_039928</name>
</gene>
<organism evidence="2 3">
    <name type="scientific">Stylosanthes scabra</name>
    <dbReference type="NCBI Taxonomy" id="79078"/>
    <lineage>
        <taxon>Eukaryota</taxon>
        <taxon>Viridiplantae</taxon>
        <taxon>Streptophyta</taxon>
        <taxon>Embryophyta</taxon>
        <taxon>Tracheophyta</taxon>
        <taxon>Spermatophyta</taxon>
        <taxon>Magnoliopsida</taxon>
        <taxon>eudicotyledons</taxon>
        <taxon>Gunneridae</taxon>
        <taxon>Pentapetalae</taxon>
        <taxon>rosids</taxon>
        <taxon>fabids</taxon>
        <taxon>Fabales</taxon>
        <taxon>Fabaceae</taxon>
        <taxon>Papilionoideae</taxon>
        <taxon>50 kb inversion clade</taxon>
        <taxon>dalbergioids sensu lato</taxon>
        <taxon>Dalbergieae</taxon>
        <taxon>Pterocarpus clade</taxon>
        <taxon>Stylosanthes</taxon>
    </lineage>
</organism>
<protein>
    <recommendedName>
        <fullName evidence="1">DUF1771 domain-containing protein</fullName>
    </recommendedName>
</protein>
<dbReference type="EMBL" id="JASCZI010030421">
    <property type="protein sequence ID" value="MED6122448.1"/>
    <property type="molecule type" value="Genomic_DNA"/>
</dbReference>
<dbReference type="PANTHER" id="PTHR47872:SF1">
    <property type="entry name" value="NUCLEAR RNA EXPORT FACTOR SDE5-RELATED"/>
    <property type="match status" value="1"/>
</dbReference>
<keyword evidence="3" id="KW-1185">Reference proteome</keyword>
<name>A0ABU6RF41_9FABA</name>
<proteinExistence type="predicted"/>
<dbReference type="PANTHER" id="PTHR47872">
    <property type="entry name" value="NUCLEAR RNA EXPORT FACTOR SDE5-RELATED"/>
    <property type="match status" value="1"/>
</dbReference>
<evidence type="ECO:0000259" key="1">
    <source>
        <dbReference type="Pfam" id="PF08590"/>
    </source>
</evidence>
<evidence type="ECO:0000313" key="2">
    <source>
        <dbReference type="EMBL" id="MED6122448.1"/>
    </source>
</evidence>